<proteinExistence type="predicted"/>
<name>A0A392VHI0_9FABA</name>
<feature type="compositionally biased region" description="Basic and acidic residues" evidence="1">
    <location>
        <begin position="36"/>
        <end position="46"/>
    </location>
</feature>
<evidence type="ECO:0000313" key="2">
    <source>
        <dbReference type="EMBL" id="MCI86923.1"/>
    </source>
</evidence>
<feature type="region of interest" description="Disordered" evidence="1">
    <location>
        <begin position="1"/>
        <end position="46"/>
    </location>
</feature>
<evidence type="ECO:0000313" key="3">
    <source>
        <dbReference type="Proteomes" id="UP000265520"/>
    </source>
</evidence>
<accession>A0A392VHI0</accession>
<dbReference type="Proteomes" id="UP000265520">
    <property type="component" value="Unassembled WGS sequence"/>
</dbReference>
<feature type="non-terminal residue" evidence="2">
    <location>
        <position position="1"/>
    </location>
</feature>
<keyword evidence="3" id="KW-1185">Reference proteome</keyword>
<organism evidence="2 3">
    <name type="scientific">Trifolium medium</name>
    <dbReference type="NCBI Taxonomy" id="97028"/>
    <lineage>
        <taxon>Eukaryota</taxon>
        <taxon>Viridiplantae</taxon>
        <taxon>Streptophyta</taxon>
        <taxon>Embryophyta</taxon>
        <taxon>Tracheophyta</taxon>
        <taxon>Spermatophyta</taxon>
        <taxon>Magnoliopsida</taxon>
        <taxon>eudicotyledons</taxon>
        <taxon>Gunneridae</taxon>
        <taxon>Pentapetalae</taxon>
        <taxon>rosids</taxon>
        <taxon>fabids</taxon>
        <taxon>Fabales</taxon>
        <taxon>Fabaceae</taxon>
        <taxon>Papilionoideae</taxon>
        <taxon>50 kb inversion clade</taxon>
        <taxon>NPAAA clade</taxon>
        <taxon>Hologalegina</taxon>
        <taxon>IRL clade</taxon>
        <taxon>Trifolieae</taxon>
        <taxon>Trifolium</taxon>
    </lineage>
</organism>
<evidence type="ECO:0000256" key="1">
    <source>
        <dbReference type="SAM" id="MobiDB-lite"/>
    </source>
</evidence>
<comment type="caution">
    <text evidence="2">The sequence shown here is derived from an EMBL/GenBank/DDBJ whole genome shotgun (WGS) entry which is preliminary data.</text>
</comment>
<dbReference type="EMBL" id="LXQA011153177">
    <property type="protein sequence ID" value="MCI86923.1"/>
    <property type="molecule type" value="Genomic_DNA"/>
</dbReference>
<protein>
    <submittedName>
        <fullName evidence="2">Uncharacterized protein</fullName>
    </submittedName>
</protein>
<reference evidence="2 3" key="1">
    <citation type="journal article" date="2018" name="Front. Plant Sci.">
        <title>Red Clover (Trifolium pratense) and Zigzag Clover (T. medium) - A Picture of Genomic Similarities and Differences.</title>
        <authorList>
            <person name="Dluhosova J."/>
            <person name="Istvanek J."/>
            <person name="Nedelnik J."/>
            <person name="Repkova J."/>
        </authorList>
    </citation>
    <scope>NUCLEOTIDE SEQUENCE [LARGE SCALE GENOMIC DNA]</scope>
    <source>
        <strain evidence="3">cv. 10/8</strain>
        <tissue evidence="2">Leaf</tissue>
    </source>
</reference>
<dbReference type="AlphaFoldDB" id="A0A392VHI0"/>
<sequence>TAQNETMIAVKDSESESGDSETEMLNQKRRVAGDGIRGDWSEQSHT</sequence>